<keyword evidence="2" id="KW-1185">Reference proteome</keyword>
<gene>
    <name evidence="1" type="ORF">LAESUDRAFT_763347</name>
</gene>
<dbReference type="SUPFAM" id="SSF52047">
    <property type="entry name" value="RNI-like"/>
    <property type="match status" value="1"/>
</dbReference>
<accession>A0A165BZ43</accession>
<dbReference type="OrthoDB" id="2874311at2759"/>
<dbReference type="EMBL" id="KV427658">
    <property type="protein sequence ID" value="KZT01912.1"/>
    <property type="molecule type" value="Genomic_DNA"/>
</dbReference>
<dbReference type="InterPro" id="IPR032675">
    <property type="entry name" value="LRR_dom_sf"/>
</dbReference>
<evidence type="ECO:0000313" key="2">
    <source>
        <dbReference type="Proteomes" id="UP000076871"/>
    </source>
</evidence>
<protein>
    <submittedName>
        <fullName evidence="1">Uncharacterized protein</fullName>
    </submittedName>
</protein>
<name>A0A165BZ43_9APHY</name>
<dbReference type="GeneID" id="63830268"/>
<evidence type="ECO:0000313" key="1">
    <source>
        <dbReference type="EMBL" id="KZT01912.1"/>
    </source>
</evidence>
<dbReference type="RefSeq" id="XP_040759652.1">
    <property type="nucleotide sequence ID" value="XM_040913240.1"/>
</dbReference>
<organism evidence="1 2">
    <name type="scientific">Laetiporus sulphureus 93-53</name>
    <dbReference type="NCBI Taxonomy" id="1314785"/>
    <lineage>
        <taxon>Eukaryota</taxon>
        <taxon>Fungi</taxon>
        <taxon>Dikarya</taxon>
        <taxon>Basidiomycota</taxon>
        <taxon>Agaricomycotina</taxon>
        <taxon>Agaricomycetes</taxon>
        <taxon>Polyporales</taxon>
        <taxon>Laetiporus</taxon>
    </lineage>
</organism>
<reference evidence="1 2" key="1">
    <citation type="journal article" date="2016" name="Mol. Biol. Evol.">
        <title>Comparative Genomics of Early-Diverging Mushroom-Forming Fungi Provides Insights into the Origins of Lignocellulose Decay Capabilities.</title>
        <authorList>
            <person name="Nagy L.G."/>
            <person name="Riley R."/>
            <person name="Tritt A."/>
            <person name="Adam C."/>
            <person name="Daum C."/>
            <person name="Floudas D."/>
            <person name="Sun H."/>
            <person name="Yadav J.S."/>
            <person name="Pangilinan J."/>
            <person name="Larsson K.H."/>
            <person name="Matsuura K."/>
            <person name="Barry K."/>
            <person name="Labutti K."/>
            <person name="Kuo R."/>
            <person name="Ohm R.A."/>
            <person name="Bhattacharya S.S."/>
            <person name="Shirouzu T."/>
            <person name="Yoshinaga Y."/>
            <person name="Martin F.M."/>
            <person name="Grigoriev I.V."/>
            <person name="Hibbett D.S."/>
        </authorList>
    </citation>
    <scope>NUCLEOTIDE SEQUENCE [LARGE SCALE GENOMIC DNA]</scope>
    <source>
        <strain evidence="1 2">93-53</strain>
    </source>
</reference>
<sequence>MSRQKDGEIPSLEELSTIQSSKLEQADARQRTHQLKHLKGLIKAADTAATQAERRDRNARIAINRLPAEVLEEIFVMSCTVKLAGYKFWRYQYNDIITVWNPIWIHTGGAVRLMRVCHHWNEIALGTRELWNSVETYCGDRDHVSLARSIRGPLKVLACGEPQYAVAHALQNAQHSSRIQELYWTRPTYCKSRNYLGMPAPSLRSLALQGDWSRTQDGSFNLFDNHTPCLERLSLSAVNWLPSNAFAKLTFLALNKCNAPKAPIKLRCLLAGTPNLVDLILRNVSDNSYRHIRVEIEAAGMKPVSLTRLRRLLIANMWADDIDYVFWDARLNGDVSVSIKRMKRHGDGNQVLDLLSTWSLNVLKQPKELDFQSDIVIVAGASSSLRFQVEESMSLEDWTGLNWPWILTLSSISQLYVFELFGCDPCRGSDLEHMRAFLRQMTALETLSVDIEVLTKIVDALTLFRDPIDPPLCPALTTLRIAIRRDSDCNIILDLVLPHRAQLGIRHLYIGLVDPPSGCWRPLQAVKDQLHANFESVKFDSLWCDKAYSINLPLVCDEEAHALWPPWL</sequence>
<dbReference type="InParanoid" id="A0A165BZ43"/>
<dbReference type="Proteomes" id="UP000076871">
    <property type="component" value="Unassembled WGS sequence"/>
</dbReference>
<dbReference type="AlphaFoldDB" id="A0A165BZ43"/>
<dbReference type="Gene3D" id="3.80.10.10">
    <property type="entry name" value="Ribonuclease Inhibitor"/>
    <property type="match status" value="1"/>
</dbReference>
<proteinExistence type="predicted"/>